<protein>
    <submittedName>
        <fullName evidence="11">Helix-turn-helix domain-containing protein</fullName>
    </submittedName>
</protein>
<name>A0A972GU13_9BACL</name>
<dbReference type="GO" id="GO:0043565">
    <property type="term" value="F:sequence-specific DNA binding"/>
    <property type="evidence" value="ECO:0007669"/>
    <property type="project" value="InterPro"/>
</dbReference>
<dbReference type="InterPro" id="IPR020449">
    <property type="entry name" value="Tscrpt_reg_AraC-type_HTH"/>
</dbReference>
<evidence type="ECO:0000256" key="6">
    <source>
        <dbReference type="ARBA" id="ARBA00023125"/>
    </source>
</evidence>
<dbReference type="InterPro" id="IPR033479">
    <property type="entry name" value="dCache_1"/>
</dbReference>
<keyword evidence="8" id="KW-0804">Transcription</keyword>
<evidence type="ECO:0000256" key="3">
    <source>
        <dbReference type="ARBA" id="ARBA00022692"/>
    </source>
</evidence>
<dbReference type="Pfam" id="PF02743">
    <property type="entry name" value="dCache_1"/>
    <property type="match status" value="1"/>
</dbReference>
<evidence type="ECO:0000256" key="2">
    <source>
        <dbReference type="ARBA" id="ARBA00022475"/>
    </source>
</evidence>
<sequence length="763" mass="88053">MKIRLPRRFLYKMILFCLLVGTLPLIFLGVFSYYKASQTIEKKVLQGNMQILTQIHSRVEQVLKNVDNSVTQFVNSSFVNQAMNKPLSVDDFQTVDQLLTDLYYFQTFELGVQNVSLINFNREWILSSGGVSRFDNGKASPKLSEYRSSPLLSAWETENYYDSYISSDDPKGKKYYSVNLVKKVPINSPNPVGLAIARIPTYELNKNLIQNAELGEFLILDRNYQIIAHSDSSMIGEDVSHAPYMGKLIALNSSEGYFEDRQTGISFRKSDYNGWVYISLVSITAMNKESREIGWLTLIITLSSILVICIISYKGSQRMYSPIRKLHTMVADGGGASDRETTDEIESIGHSILHMMQTQTKINNQLQEQIPQLTYFFVLRLFQGELTAREIKDKLPSLNGAGHWKILQVIAVQIDTLETTRYEEKDKDILMYAVNNIVSELIPVHNRLNPIVIGDSLVTLYGTLKEDMDLIKAEVNDLTRKIQKSVGYYLELPISIGISKPYHDFKATQRAYHEALEALKYRVEKGQPLIVSHDEMDSVESNKLSYPVQIEQELLDAVKVLDKERIRPLLHQFMEALTAERMNIKQYELSLVRLLVSIVRFVQDSGQSEVIWTEDEKSLLNQLLELKNLHEIEKWFFDVIIEPIIDHISDSKEDHYTKIIEQVVRIIEENYNKDVTLEMCAASINYHPYYISKVFRSQTGVTFSDYVHKFRMDMAKKWLVDTDMRINEIAKQLGFYNAQNFIRSFRKLEGLTPGRYRELYSKL</sequence>
<evidence type="ECO:0000256" key="8">
    <source>
        <dbReference type="ARBA" id="ARBA00023163"/>
    </source>
</evidence>
<dbReference type="PANTHER" id="PTHR43280:SF10">
    <property type="entry name" value="REGULATORY PROTEIN POCR"/>
    <property type="match status" value="1"/>
</dbReference>
<evidence type="ECO:0000259" key="10">
    <source>
        <dbReference type="PROSITE" id="PS01124"/>
    </source>
</evidence>
<feature type="transmembrane region" description="Helical" evidence="9">
    <location>
        <begin position="293"/>
        <end position="313"/>
    </location>
</feature>
<evidence type="ECO:0000256" key="7">
    <source>
        <dbReference type="ARBA" id="ARBA00023136"/>
    </source>
</evidence>
<feature type="transmembrane region" description="Helical" evidence="9">
    <location>
        <begin position="9"/>
        <end position="34"/>
    </location>
</feature>
<dbReference type="Gene3D" id="1.10.10.60">
    <property type="entry name" value="Homeodomain-like"/>
    <property type="match status" value="2"/>
</dbReference>
<reference evidence="11" key="1">
    <citation type="submission" date="2019-10" db="EMBL/GenBank/DDBJ databases">
        <title>Description of Paenibacillus glebae sp. nov.</title>
        <authorList>
            <person name="Carlier A."/>
            <person name="Qi S."/>
        </authorList>
    </citation>
    <scope>NUCLEOTIDE SEQUENCE</scope>
    <source>
        <strain evidence="11">LMG 31456</strain>
    </source>
</reference>
<evidence type="ECO:0000256" key="9">
    <source>
        <dbReference type="SAM" id="Phobius"/>
    </source>
</evidence>
<dbReference type="GO" id="GO:0003700">
    <property type="term" value="F:DNA-binding transcription factor activity"/>
    <property type="evidence" value="ECO:0007669"/>
    <property type="project" value="InterPro"/>
</dbReference>
<organism evidence="11 12">
    <name type="scientific">Paenibacillus foliorum</name>
    <dbReference type="NCBI Taxonomy" id="2654974"/>
    <lineage>
        <taxon>Bacteria</taxon>
        <taxon>Bacillati</taxon>
        <taxon>Bacillota</taxon>
        <taxon>Bacilli</taxon>
        <taxon>Bacillales</taxon>
        <taxon>Paenibacillaceae</taxon>
        <taxon>Paenibacillus</taxon>
    </lineage>
</organism>
<keyword evidence="2" id="KW-1003">Cell membrane</keyword>
<dbReference type="RefSeq" id="WP_171650959.1">
    <property type="nucleotide sequence ID" value="NZ_WHOD01000022.1"/>
</dbReference>
<evidence type="ECO:0000313" key="11">
    <source>
        <dbReference type="EMBL" id="NOU92760.1"/>
    </source>
</evidence>
<dbReference type="SUPFAM" id="SSF46689">
    <property type="entry name" value="Homeodomain-like"/>
    <property type="match status" value="2"/>
</dbReference>
<evidence type="ECO:0000313" key="12">
    <source>
        <dbReference type="Proteomes" id="UP000641588"/>
    </source>
</evidence>
<keyword evidence="5" id="KW-0805">Transcription regulation</keyword>
<evidence type="ECO:0000256" key="4">
    <source>
        <dbReference type="ARBA" id="ARBA00022989"/>
    </source>
</evidence>
<evidence type="ECO:0000256" key="1">
    <source>
        <dbReference type="ARBA" id="ARBA00004651"/>
    </source>
</evidence>
<evidence type="ECO:0000256" key="5">
    <source>
        <dbReference type="ARBA" id="ARBA00023015"/>
    </source>
</evidence>
<dbReference type="SMART" id="SM00342">
    <property type="entry name" value="HTH_ARAC"/>
    <property type="match status" value="1"/>
</dbReference>
<dbReference type="PANTHER" id="PTHR43280">
    <property type="entry name" value="ARAC-FAMILY TRANSCRIPTIONAL REGULATOR"/>
    <property type="match status" value="1"/>
</dbReference>
<proteinExistence type="predicted"/>
<dbReference type="PRINTS" id="PR00032">
    <property type="entry name" value="HTHARAC"/>
</dbReference>
<dbReference type="InterPro" id="IPR018060">
    <property type="entry name" value="HTH_AraC"/>
</dbReference>
<comment type="subcellular location">
    <subcellularLocation>
        <location evidence="1">Cell membrane</location>
        <topology evidence="1">Multi-pass membrane protein</topology>
    </subcellularLocation>
</comment>
<dbReference type="AlphaFoldDB" id="A0A972GU13"/>
<keyword evidence="4 9" id="KW-1133">Transmembrane helix</keyword>
<dbReference type="GO" id="GO:0005886">
    <property type="term" value="C:plasma membrane"/>
    <property type="evidence" value="ECO:0007669"/>
    <property type="project" value="UniProtKB-SubCell"/>
</dbReference>
<dbReference type="InterPro" id="IPR009057">
    <property type="entry name" value="Homeodomain-like_sf"/>
</dbReference>
<gene>
    <name evidence="11" type="ORF">GC093_05885</name>
</gene>
<comment type="caution">
    <text evidence="11">The sequence shown here is derived from an EMBL/GenBank/DDBJ whole genome shotgun (WGS) entry which is preliminary data.</text>
</comment>
<keyword evidence="7 9" id="KW-0472">Membrane</keyword>
<feature type="domain" description="HTH araC/xylS-type" evidence="10">
    <location>
        <begin position="661"/>
        <end position="759"/>
    </location>
</feature>
<dbReference type="PROSITE" id="PS01124">
    <property type="entry name" value="HTH_ARAC_FAMILY_2"/>
    <property type="match status" value="1"/>
</dbReference>
<dbReference type="EMBL" id="WHOD01000022">
    <property type="protein sequence ID" value="NOU92760.1"/>
    <property type="molecule type" value="Genomic_DNA"/>
</dbReference>
<accession>A0A972GU13</accession>
<dbReference type="Proteomes" id="UP000641588">
    <property type="component" value="Unassembled WGS sequence"/>
</dbReference>
<keyword evidence="3 9" id="KW-0812">Transmembrane</keyword>
<keyword evidence="12" id="KW-1185">Reference proteome</keyword>
<dbReference type="Pfam" id="PF12833">
    <property type="entry name" value="HTH_18"/>
    <property type="match status" value="1"/>
</dbReference>
<keyword evidence="6" id="KW-0238">DNA-binding</keyword>